<proteinExistence type="predicted"/>
<evidence type="ECO:0000256" key="1">
    <source>
        <dbReference type="SAM" id="Phobius"/>
    </source>
</evidence>
<feature type="transmembrane region" description="Helical" evidence="1">
    <location>
        <begin position="57"/>
        <end position="79"/>
    </location>
</feature>
<keyword evidence="1" id="KW-0472">Membrane</keyword>
<feature type="transmembrane region" description="Helical" evidence="1">
    <location>
        <begin position="208"/>
        <end position="228"/>
    </location>
</feature>
<dbReference type="AlphaFoldDB" id="A0A381TE93"/>
<name>A0A381TE93_9ZZZZ</name>
<feature type="transmembrane region" description="Helical" evidence="1">
    <location>
        <begin position="95"/>
        <end position="113"/>
    </location>
</feature>
<evidence type="ECO:0000313" key="2">
    <source>
        <dbReference type="EMBL" id="SVA14445.1"/>
    </source>
</evidence>
<gene>
    <name evidence="2" type="ORF">METZ01_LOCUS67299</name>
</gene>
<keyword evidence="1" id="KW-1133">Transmembrane helix</keyword>
<feature type="transmembrane region" description="Helical" evidence="1">
    <location>
        <begin position="304"/>
        <end position="326"/>
    </location>
</feature>
<feature type="transmembrane region" description="Helical" evidence="1">
    <location>
        <begin position="354"/>
        <end position="372"/>
    </location>
</feature>
<feature type="transmembrane region" description="Helical" evidence="1">
    <location>
        <begin position="240"/>
        <end position="257"/>
    </location>
</feature>
<dbReference type="EMBL" id="UINC01004454">
    <property type="protein sequence ID" value="SVA14445.1"/>
    <property type="molecule type" value="Genomic_DNA"/>
</dbReference>
<sequence length="394" mass="44870">MELSLFRKLLLFFPGISAGVKANSWVRSPVWDGFWLHSGLWLTLLMLIASSPRVQEIFYATGMFLFWISHRFSSFYLAWGTRAYHSLRINQQKRFVFFPLLLGLVVFGLLLTPETVLPVPVSVRILGLFLLDFAWGIHHFAAQHYGILRLYHHRWNPESAPFSNKRDRWYCWGVGGGLVLIAELLHGTSFLQEKHLLPLLIGDGVIEVIPPILNLGALLVVGITIFMIRNALGQDSGLPRILYILGVGVMVVAAFQLEPFQFFMLWTLQHWMVAVGLATHMGGNDVRQKYITVIGVAGDSAENIFWKPCYILFFFCVFSVTMTPFFEIEAVSAGGRYSEQLFPSLMEWLQKSSWETMLVGIGLASGFLHYFMDRAVYRFSDPETRNSAQQLLFA</sequence>
<reference evidence="2" key="1">
    <citation type="submission" date="2018-05" db="EMBL/GenBank/DDBJ databases">
        <authorList>
            <person name="Lanie J.A."/>
            <person name="Ng W.-L."/>
            <person name="Kazmierczak K.M."/>
            <person name="Andrzejewski T.M."/>
            <person name="Davidsen T.M."/>
            <person name="Wayne K.J."/>
            <person name="Tettelin H."/>
            <person name="Glass J.I."/>
            <person name="Rusch D."/>
            <person name="Podicherti R."/>
            <person name="Tsui H.-C.T."/>
            <person name="Winkler M.E."/>
        </authorList>
    </citation>
    <scope>NUCLEOTIDE SEQUENCE</scope>
</reference>
<keyword evidence="1" id="KW-0812">Transmembrane</keyword>
<accession>A0A381TE93</accession>
<protein>
    <submittedName>
        <fullName evidence="2">Uncharacterized protein</fullName>
    </submittedName>
</protein>
<organism evidence="2">
    <name type="scientific">marine metagenome</name>
    <dbReference type="NCBI Taxonomy" id="408172"/>
    <lineage>
        <taxon>unclassified sequences</taxon>
        <taxon>metagenomes</taxon>
        <taxon>ecological metagenomes</taxon>
    </lineage>
</organism>
<feature type="transmembrane region" description="Helical" evidence="1">
    <location>
        <begin position="125"/>
        <end position="148"/>
    </location>
</feature>
<feature type="transmembrane region" description="Helical" evidence="1">
    <location>
        <begin position="263"/>
        <end position="283"/>
    </location>
</feature>
<feature type="transmembrane region" description="Helical" evidence="1">
    <location>
        <begin position="169"/>
        <end position="188"/>
    </location>
</feature>